<proteinExistence type="inferred from homology"/>
<comment type="caution">
    <text evidence="5">The sequence shown here is derived from an EMBL/GenBank/DDBJ whole genome shotgun (WGS) entry which is preliminary data.</text>
</comment>
<dbReference type="InterPro" id="IPR013094">
    <property type="entry name" value="AB_hydrolase_3"/>
</dbReference>
<dbReference type="SUPFAM" id="SSF53474">
    <property type="entry name" value="alpha/beta-Hydrolases"/>
    <property type="match status" value="1"/>
</dbReference>
<gene>
    <name evidence="5" type="ORF">GL263_21385</name>
</gene>
<evidence type="ECO:0000259" key="4">
    <source>
        <dbReference type="Pfam" id="PF07859"/>
    </source>
</evidence>
<feature type="non-terminal residue" evidence="5">
    <location>
        <position position="350"/>
    </location>
</feature>
<evidence type="ECO:0000256" key="1">
    <source>
        <dbReference type="ARBA" id="ARBA00010515"/>
    </source>
</evidence>
<name>A0ABR6EL83_9ACTN</name>
<dbReference type="EMBL" id="WMLF01000404">
    <property type="protein sequence ID" value="MBB1246086.1"/>
    <property type="molecule type" value="Genomic_DNA"/>
</dbReference>
<keyword evidence="6" id="KW-1185">Reference proteome</keyword>
<feature type="compositionally biased region" description="Low complexity" evidence="3">
    <location>
        <begin position="300"/>
        <end position="320"/>
    </location>
</feature>
<dbReference type="GO" id="GO:0016787">
    <property type="term" value="F:hydrolase activity"/>
    <property type="evidence" value="ECO:0007669"/>
    <property type="project" value="UniProtKB-KW"/>
</dbReference>
<evidence type="ECO:0000256" key="3">
    <source>
        <dbReference type="SAM" id="MobiDB-lite"/>
    </source>
</evidence>
<feature type="compositionally biased region" description="Basic and acidic residues" evidence="3">
    <location>
        <begin position="337"/>
        <end position="350"/>
    </location>
</feature>
<evidence type="ECO:0000313" key="6">
    <source>
        <dbReference type="Proteomes" id="UP000766698"/>
    </source>
</evidence>
<dbReference type="Pfam" id="PF07859">
    <property type="entry name" value="Abhydrolase_3"/>
    <property type="match status" value="1"/>
</dbReference>
<dbReference type="Gene3D" id="3.40.50.1820">
    <property type="entry name" value="alpha/beta hydrolase"/>
    <property type="match status" value="1"/>
</dbReference>
<evidence type="ECO:0000313" key="5">
    <source>
        <dbReference type="EMBL" id="MBB1246086.1"/>
    </source>
</evidence>
<comment type="similarity">
    <text evidence="1">Belongs to the 'GDXG' lipolytic enzyme family.</text>
</comment>
<dbReference type="InterPro" id="IPR029058">
    <property type="entry name" value="AB_hydrolase_fold"/>
</dbReference>
<dbReference type="Proteomes" id="UP000766698">
    <property type="component" value="Unassembled WGS sequence"/>
</dbReference>
<dbReference type="PANTHER" id="PTHR48081:SF30">
    <property type="entry name" value="ACETYL-HYDROLASE LIPR-RELATED"/>
    <property type="match status" value="1"/>
</dbReference>
<feature type="region of interest" description="Disordered" evidence="3">
    <location>
        <begin position="294"/>
        <end position="350"/>
    </location>
</feature>
<accession>A0ABR6EL83</accession>
<sequence>MDLVRLTAEPDPASAVDTISTLFEQLADQPRGLPHDARLDPVLPPGEGVAGDWVSAGGPGAADNGVVLYVHGGGFTLREPELARLFAHRISRSTGRPVFVLHYRLAPEHPYPAALDDTLAAYRWLLDRGVPAGRISLLGESAGGALVLSALQVLRDEGTEPPASAVLLSPVTDLTVSGTSVDVNGGLHDPGVDRTWLTELVAHYLGGARPDAAPQSPLHGDPSGLPPLLFAVGTGEALLDDSVRFAEAADAAGVRTRVDAYESLIHGFQLLTLMPGSPTAKTLLDRVARWLLDPDPAPAPDADATPDPAPDSDAVSDPNAAPGPEPTRPQKKKTKKQQMEARQKNKKDDH</sequence>
<dbReference type="PANTHER" id="PTHR48081">
    <property type="entry name" value="AB HYDROLASE SUPERFAMILY PROTEIN C4A8.06C"/>
    <property type="match status" value="1"/>
</dbReference>
<dbReference type="InterPro" id="IPR050300">
    <property type="entry name" value="GDXG_lipolytic_enzyme"/>
</dbReference>
<organism evidence="5 6">
    <name type="scientific">Streptomyces durbertensis</name>
    <dbReference type="NCBI Taxonomy" id="2448886"/>
    <lineage>
        <taxon>Bacteria</taxon>
        <taxon>Bacillati</taxon>
        <taxon>Actinomycetota</taxon>
        <taxon>Actinomycetes</taxon>
        <taxon>Kitasatosporales</taxon>
        <taxon>Streptomycetaceae</taxon>
        <taxon>Streptomyces</taxon>
    </lineage>
</organism>
<feature type="domain" description="Alpha/beta hydrolase fold-3" evidence="4">
    <location>
        <begin position="67"/>
        <end position="269"/>
    </location>
</feature>
<dbReference type="RefSeq" id="WP_182857365.1">
    <property type="nucleotide sequence ID" value="NZ_WMLF01000404.1"/>
</dbReference>
<protein>
    <submittedName>
        <fullName evidence="5">Alpha/beta hydrolase</fullName>
    </submittedName>
</protein>
<reference evidence="6" key="1">
    <citation type="journal article" date="2020" name="Syst. Appl. Microbiol.">
        <title>Streptomyces alkaliterrae sp. nov., isolated from an alkaline soil, and emended descriptions of Streptomyces alkaliphilus, Streptomyces calidiresistens and Streptomyces durbertensis.</title>
        <authorList>
            <person name="Swiecimska M."/>
            <person name="Golinska P."/>
            <person name="Nouioui I."/>
            <person name="Wypij M."/>
            <person name="Rai M."/>
            <person name="Sangal V."/>
            <person name="Goodfellow M."/>
        </authorList>
    </citation>
    <scope>NUCLEOTIDE SEQUENCE [LARGE SCALE GENOMIC DNA]</scope>
    <source>
        <strain evidence="6">DSM 104538</strain>
    </source>
</reference>
<evidence type="ECO:0000256" key="2">
    <source>
        <dbReference type="ARBA" id="ARBA00022801"/>
    </source>
</evidence>
<keyword evidence="2 5" id="KW-0378">Hydrolase</keyword>